<gene>
    <name evidence="7" type="ORF">IDH45_21565</name>
</gene>
<proteinExistence type="predicted"/>
<dbReference type="NCBIfam" id="TIGR03057">
    <property type="entry name" value="xxxLxxG_by_4"/>
    <property type="match status" value="2"/>
</dbReference>
<accession>A0A927CD20</accession>
<evidence type="ECO:0000256" key="1">
    <source>
        <dbReference type="ARBA" id="ARBA00004141"/>
    </source>
</evidence>
<dbReference type="InterPro" id="IPR017500">
    <property type="entry name" value="Phage_infect_YhgE_N"/>
</dbReference>
<dbReference type="AlphaFoldDB" id="A0A927CD20"/>
<feature type="domain" description="ABC-2 type transporter transmembrane" evidence="6">
    <location>
        <begin position="536"/>
        <end position="721"/>
    </location>
</feature>
<dbReference type="GO" id="GO:0140359">
    <property type="term" value="F:ABC-type transporter activity"/>
    <property type="evidence" value="ECO:0007669"/>
    <property type="project" value="InterPro"/>
</dbReference>
<evidence type="ECO:0000259" key="6">
    <source>
        <dbReference type="Pfam" id="PF12698"/>
    </source>
</evidence>
<feature type="domain" description="ABC-2 type transporter transmembrane" evidence="6">
    <location>
        <begin position="26"/>
        <end position="158"/>
    </location>
</feature>
<reference evidence="7" key="1">
    <citation type="submission" date="2020-09" db="EMBL/GenBank/DDBJ databases">
        <title>A novel bacterium of genus Paenibacillus, isolated from South China Sea.</title>
        <authorList>
            <person name="Huang H."/>
            <person name="Mo K."/>
            <person name="Hu Y."/>
        </authorList>
    </citation>
    <scope>NUCLEOTIDE SEQUENCE</scope>
    <source>
        <strain evidence="7">IB182363</strain>
    </source>
</reference>
<dbReference type="InterPro" id="IPR013525">
    <property type="entry name" value="ABC2_TM"/>
</dbReference>
<evidence type="ECO:0000313" key="8">
    <source>
        <dbReference type="Proteomes" id="UP000639396"/>
    </source>
</evidence>
<evidence type="ECO:0000256" key="3">
    <source>
        <dbReference type="ARBA" id="ARBA00022989"/>
    </source>
</evidence>
<name>A0A927CD20_9BACL</name>
<keyword evidence="3 5" id="KW-1133">Transmembrane helix</keyword>
<dbReference type="Proteomes" id="UP000639396">
    <property type="component" value="Unassembled WGS sequence"/>
</dbReference>
<evidence type="ECO:0000256" key="2">
    <source>
        <dbReference type="ARBA" id="ARBA00022692"/>
    </source>
</evidence>
<evidence type="ECO:0000313" key="7">
    <source>
        <dbReference type="EMBL" id="MBD2864582.1"/>
    </source>
</evidence>
<feature type="transmembrane region" description="Helical" evidence="5">
    <location>
        <begin position="589"/>
        <end position="610"/>
    </location>
</feature>
<dbReference type="NCBIfam" id="TIGR03062">
    <property type="entry name" value="pip_yhgE_Cterm"/>
    <property type="match status" value="1"/>
</dbReference>
<dbReference type="EMBL" id="JACXJA010000030">
    <property type="protein sequence ID" value="MBD2864582.1"/>
    <property type="molecule type" value="Genomic_DNA"/>
</dbReference>
<dbReference type="RefSeq" id="WP_190930199.1">
    <property type="nucleotide sequence ID" value="NZ_JACXJA010000030.1"/>
</dbReference>
<comment type="caution">
    <text evidence="7">The sequence shown here is derived from an EMBL/GenBank/DDBJ whole genome shotgun (WGS) entry which is preliminary data.</text>
</comment>
<dbReference type="GO" id="GO:0016020">
    <property type="term" value="C:membrane"/>
    <property type="evidence" value="ECO:0007669"/>
    <property type="project" value="UniProtKB-SubCell"/>
</dbReference>
<keyword evidence="8" id="KW-1185">Reference proteome</keyword>
<keyword evidence="4 5" id="KW-0472">Membrane</keyword>
<feature type="transmembrane region" description="Helical" evidence="5">
    <location>
        <begin position="651"/>
        <end position="674"/>
    </location>
</feature>
<dbReference type="Gene3D" id="3.40.1710.10">
    <property type="entry name" value="abc type-2 transporter like domain"/>
    <property type="match status" value="1"/>
</dbReference>
<protein>
    <submittedName>
        <fullName evidence="7">YhgE/Pip domain-containing protein</fullName>
    </submittedName>
</protein>
<dbReference type="InterPro" id="IPR023908">
    <property type="entry name" value="xxxLxxG_rpt"/>
</dbReference>
<feature type="transmembrane region" description="Helical" evidence="5">
    <location>
        <begin position="548"/>
        <end position="568"/>
    </location>
</feature>
<sequence>MFKSWKQFGKELTAVMRNRRVLIPVIAVLMIPVLYTAMFLGAFWDPYGRLSDLPVAVVNADKGAEFNGKQLQIGQEFEGQLKKNPQFDWRFVTKEEADAGLKNNTYYMAIEIPEDFSEKTTTLTSDHPAAAKLAFLPNESYNFLASQIGNTAVEKMKALLNKEVTEAYARTVFGQMEQLVDGIGQASDGAGKLAEGTTKAKDGAVQIEQNLNKLVSGSVVLKEGVSLLQAGGGQLNNGAAALGEGAAGLADGLAKLDAARQELGAGAATIGEGAESLRSGSESLSGGLTQLAEASGKLSGSSAQTEQASGRLAAGLAKSAAGSAKLEEGAAGLAQGLEQLAGADPRLAQDASFQSLLAASKQLSAGLAEAKTAQQKLSGGAEQLHAGLDQMKSGMATFDGKLKEAQAGGQQLAAGGQKLSAGAREWTAGMTMFGTKLAEAKNGGAELAAGAGQLAGGAAELQQGLNRLAANIGPFVEGSTQLENGARQVASGLLQLDDGSHELSDKLGEAAAKTSGLQVNDSMYDMFTEPVGLDVQKVNEVPNYGTGFAPYFLSLGLYVGALLLTIVYSVREPAVVPVNGRSWFWSKALTLALVGTIQALIADAALLLILNLEVKSVPLFLLFSIITSITFMMLIQFLVATMQNPGRFIAIVLLIFQLTSSAGTFPLELIPGWLQHVTPWLPMTYSVAGLKDVISSGDFGSMWKQAALLGVFAVLCAAMTYAYFTAAHRRMKRRKQTAAATPAGAN</sequence>
<dbReference type="PANTHER" id="PTHR43077:SF5">
    <property type="entry name" value="PHAGE INFECTION PROTEIN"/>
    <property type="match status" value="1"/>
</dbReference>
<dbReference type="InterPro" id="IPR017501">
    <property type="entry name" value="Phage_infect_YhgE_C"/>
</dbReference>
<keyword evidence="2 5" id="KW-0812">Transmembrane</keyword>
<evidence type="ECO:0000256" key="4">
    <source>
        <dbReference type="ARBA" id="ARBA00023136"/>
    </source>
</evidence>
<dbReference type="PANTHER" id="PTHR43077">
    <property type="entry name" value="TRANSPORT PERMEASE YVFS-RELATED"/>
    <property type="match status" value="1"/>
</dbReference>
<evidence type="ECO:0000256" key="5">
    <source>
        <dbReference type="SAM" id="Phobius"/>
    </source>
</evidence>
<dbReference type="Pfam" id="PF12698">
    <property type="entry name" value="ABC2_membrane_3"/>
    <property type="match status" value="2"/>
</dbReference>
<dbReference type="InterPro" id="IPR051328">
    <property type="entry name" value="T7SS_ABC-Transporter"/>
</dbReference>
<feature type="transmembrane region" description="Helical" evidence="5">
    <location>
        <begin position="616"/>
        <end position="639"/>
    </location>
</feature>
<dbReference type="NCBIfam" id="TIGR03061">
    <property type="entry name" value="pip_yhgE_Nterm"/>
    <property type="match status" value="1"/>
</dbReference>
<comment type="subcellular location">
    <subcellularLocation>
        <location evidence="1">Membrane</location>
        <topology evidence="1">Multi-pass membrane protein</topology>
    </subcellularLocation>
</comment>
<organism evidence="7 8">
    <name type="scientific">Paenibacillus oceani</name>
    <dbReference type="NCBI Taxonomy" id="2772510"/>
    <lineage>
        <taxon>Bacteria</taxon>
        <taxon>Bacillati</taxon>
        <taxon>Bacillota</taxon>
        <taxon>Bacilli</taxon>
        <taxon>Bacillales</taxon>
        <taxon>Paenibacillaceae</taxon>
        <taxon>Paenibacillus</taxon>
    </lineage>
</organism>
<feature type="transmembrane region" description="Helical" evidence="5">
    <location>
        <begin position="21"/>
        <end position="44"/>
    </location>
</feature>
<feature type="transmembrane region" description="Helical" evidence="5">
    <location>
        <begin position="706"/>
        <end position="726"/>
    </location>
</feature>